<reference evidence="2" key="1">
    <citation type="journal article" date="2022" name="Mol. Ecol. Resour.">
        <title>The genomes of chicory, endive, great burdock and yacon provide insights into Asteraceae palaeo-polyploidization history and plant inulin production.</title>
        <authorList>
            <person name="Fan W."/>
            <person name="Wang S."/>
            <person name="Wang H."/>
            <person name="Wang A."/>
            <person name="Jiang F."/>
            <person name="Liu H."/>
            <person name="Zhao H."/>
            <person name="Xu D."/>
            <person name="Zhang Y."/>
        </authorList>
    </citation>
    <scope>NUCLEOTIDE SEQUENCE [LARGE SCALE GENOMIC DNA]</scope>
    <source>
        <strain evidence="2">cv. Punajuju</strain>
    </source>
</reference>
<keyword evidence="2" id="KW-1185">Reference proteome</keyword>
<organism evidence="1 2">
    <name type="scientific">Cichorium intybus</name>
    <name type="common">Chicory</name>
    <dbReference type="NCBI Taxonomy" id="13427"/>
    <lineage>
        <taxon>Eukaryota</taxon>
        <taxon>Viridiplantae</taxon>
        <taxon>Streptophyta</taxon>
        <taxon>Embryophyta</taxon>
        <taxon>Tracheophyta</taxon>
        <taxon>Spermatophyta</taxon>
        <taxon>Magnoliopsida</taxon>
        <taxon>eudicotyledons</taxon>
        <taxon>Gunneridae</taxon>
        <taxon>Pentapetalae</taxon>
        <taxon>asterids</taxon>
        <taxon>campanulids</taxon>
        <taxon>Asterales</taxon>
        <taxon>Asteraceae</taxon>
        <taxon>Cichorioideae</taxon>
        <taxon>Cichorieae</taxon>
        <taxon>Cichoriinae</taxon>
        <taxon>Cichorium</taxon>
    </lineage>
</organism>
<evidence type="ECO:0000313" key="1">
    <source>
        <dbReference type="EMBL" id="KAI3790445.1"/>
    </source>
</evidence>
<dbReference type="EMBL" id="CM042009">
    <property type="protein sequence ID" value="KAI3790445.1"/>
    <property type="molecule type" value="Genomic_DNA"/>
</dbReference>
<comment type="caution">
    <text evidence="1">The sequence shown here is derived from an EMBL/GenBank/DDBJ whole genome shotgun (WGS) entry which is preliminary data.</text>
</comment>
<sequence length="94" mass="11138">MPLGNFCTIKEKQRIRLHPVGKDVDDRRKKQVKQDAISITHEIMKVKSLKTMFRRMDELVLKRCWLGSYWGLCVQHGKVDIFKVLFLCLFFIKG</sequence>
<protein>
    <submittedName>
        <fullName evidence="1">Uncharacterized protein</fullName>
    </submittedName>
</protein>
<dbReference type="Proteomes" id="UP001055811">
    <property type="component" value="Linkage Group LG01"/>
</dbReference>
<evidence type="ECO:0000313" key="2">
    <source>
        <dbReference type="Proteomes" id="UP001055811"/>
    </source>
</evidence>
<gene>
    <name evidence="1" type="ORF">L2E82_03488</name>
</gene>
<name>A0ACB9H5K1_CICIN</name>
<proteinExistence type="predicted"/>
<reference evidence="1 2" key="2">
    <citation type="journal article" date="2022" name="Mol. Ecol. Resour.">
        <title>The genomes of chicory, endive, great burdock and yacon provide insights into Asteraceae paleo-polyploidization history and plant inulin production.</title>
        <authorList>
            <person name="Fan W."/>
            <person name="Wang S."/>
            <person name="Wang H."/>
            <person name="Wang A."/>
            <person name="Jiang F."/>
            <person name="Liu H."/>
            <person name="Zhao H."/>
            <person name="Xu D."/>
            <person name="Zhang Y."/>
        </authorList>
    </citation>
    <scope>NUCLEOTIDE SEQUENCE [LARGE SCALE GENOMIC DNA]</scope>
    <source>
        <strain evidence="2">cv. Punajuju</strain>
        <tissue evidence="1">Leaves</tissue>
    </source>
</reference>
<accession>A0ACB9H5K1</accession>